<reference evidence="1" key="2">
    <citation type="submission" date="2020-09" db="EMBL/GenBank/DDBJ databases">
        <authorList>
            <person name="Sun Q."/>
            <person name="Zhou Y."/>
        </authorList>
    </citation>
    <scope>NUCLEOTIDE SEQUENCE</scope>
    <source>
        <strain evidence="1">CGMCC 4.7430</strain>
    </source>
</reference>
<dbReference type="EMBL" id="BMNK01000003">
    <property type="protein sequence ID" value="GGP05430.1"/>
    <property type="molecule type" value="Genomic_DNA"/>
</dbReference>
<name>A0A918E508_9ACTN</name>
<dbReference type="AlphaFoldDB" id="A0A918E508"/>
<keyword evidence="2" id="KW-1185">Reference proteome</keyword>
<evidence type="ECO:0000313" key="2">
    <source>
        <dbReference type="Proteomes" id="UP000660745"/>
    </source>
</evidence>
<gene>
    <name evidence="1" type="ORF">GCM10012278_24930</name>
</gene>
<evidence type="ECO:0000313" key="1">
    <source>
        <dbReference type="EMBL" id="GGP05430.1"/>
    </source>
</evidence>
<protein>
    <submittedName>
        <fullName evidence="1">Uncharacterized protein</fullName>
    </submittedName>
</protein>
<organism evidence="1 2">
    <name type="scientific">Nonomuraea glycinis</name>
    <dbReference type="NCBI Taxonomy" id="2047744"/>
    <lineage>
        <taxon>Bacteria</taxon>
        <taxon>Bacillati</taxon>
        <taxon>Actinomycetota</taxon>
        <taxon>Actinomycetes</taxon>
        <taxon>Streptosporangiales</taxon>
        <taxon>Streptosporangiaceae</taxon>
        <taxon>Nonomuraea</taxon>
    </lineage>
</organism>
<accession>A0A918E508</accession>
<reference evidence="1" key="1">
    <citation type="journal article" date="2014" name="Int. J. Syst. Evol. Microbiol.">
        <title>Complete genome sequence of Corynebacterium casei LMG S-19264T (=DSM 44701T), isolated from a smear-ripened cheese.</title>
        <authorList>
            <consortium name="US DOE Joint Genome Institute (JGI-PGF)"/>
            <person name="Walter F."/>
            <person name="Albersmeier A."/>
            <person name="Kalinowski J."/>
            <person name="Ruckert C."/>
        </authorList>
    </citation>
    <scope>NUCLEOTIDE SEQUENCE</scope>
    <source>
        <strain evidence="1">CGMCC 4.7430</strain>
    </source>
</reference>
<proteinExistence type="predicted"/>
<dbReference type="Proteomes" id="UP000660745">
    <property type="component" value="Unassembled WGS sequence"/>
</dbReference>
<comment type="caution">
    <text evidence="1">The sequence shown here is derived from an EMBL/GenBank/DDBJ whole genome shotgun (WGS) entry which is preliminary data.</text>
</comment>
<sequence>MSMQALLYRARELGTLSDITYRNAMIRMSKEGWRRQEPGRHPGLEQPSILPKSLELLESAGIAAVIIAREARAPMNLFSTATARQPTLSNATAEELTIEAHDFASPEKGGRVFSLFDN</sequence>